<dbReference type="OrthoDB" id="5288711at2"/>
<dbReference type="EMBL" id="QBKA01000002">
    <property type="protein sequence ID" value="RDC58933.1"/>
    <property type="molecule type" value="Genomic_DNA"/>
</dbReference>
<feature type="transmembrane region" description="Helical" evidence="9">
    <location>
        <begin position="280"/>
        <end position="297"/>
    </location>
</feature>
<evidence type="ECO:0000259" key="10">
    <source>
        <dbReference type="PROSITE" id="PS50893"/>
    </source>
</evidence>
<evidence type="ECO:0000259" key="11">
    <source>
        <dbReference type="PROSITE" id="PS50929"/>
    </source>
</evidence>
<evidence type="ECO:0000313" key="14">
    <source>
        <dbReference type="Proteomes" id="UP000253727"/>
    </source>
</evidence>
<feature type="transmembrane region" description="Helical" evidence="9">
    <location>
        <begin position="169"/>
        <end position="186"/>
    </location>
</feature>
<dbReference type="Gene3D" id="1.20.1560.10">
    <property type="entry name" value="ABC transporter type 1, transmembrane domain"/>
    <property type="match status" value="1"/>
</dbReference>
<dbReference type="CDD" id="cd18567">
    <property type="entry name" value="ABC_6TM_CvaB_RaxB_like"/>
    <property type="match status" value="1"/>
</dbReference>
<dbReference type="AlphaFoldDB" id="A0A369Q207"/>
<keyword evidence="4 9" id="KW-0812">Transmembrane</keyword>
<dbReference type="RefSeq" id="WP_115365379.1">
    <property type="nucleotide sequence ID" value="NZ_QBKA01000002.1"/>
</dbReference>
<accession>A0A369Q207</accession>
<feature type="transmembrane region" description="Helical" evidence="9">
    <location>
        <begin position="230"/>
        <end position="252"/>
    </location>
</feature>
<dbReference type="SMART" id="SM00382">
    <property type="entry name" value="AAA"/>
    <property type="match status" value="1"/>
</dbReference>
<evidence type="ECO:0000256" key="4">
    <source>
        <dbReference type="ARBA" id="ARBA00022692"/>
    </source>
</evidence>
<keyword evidence="5" id="KW-0547">Nucleotide-binding</keyword>
<feature type="transmembrane region" description="Helical" evidence="9">
    <location>
        <begin position="206"/>
        <end position="224"/>
    </location>
</feature>
<dbReference type="GO" id="GO:0005886">
    <property type="term" value="C:plasma membrane"/>
    <property type="evidence" value="ECO:0007669"/>
    <property type="project" value="UniProtKB-SubCell"/>
</dbReference>
<gene>
    <name evidence="13" type="ORF">HME9302_00109</name>
</gene>
<keyword evidence="2" id="KW-0813">Transport</keyword>
<dbReference type="PANTHER" id="PTHR24221">
    <property type="entry name" value="ATP-BINDING CASSETTE SUB-FAMILY B"/>
    <property type="match status" value="1"/>
</dbReference>
<reference evidence="13 14" key="1">
    <citation type="submission" date="2018-04" db="EMBL/GenBank/DDBJ databases">
        <title>Altererythrobacter sp. HME9302 genome sequencing and assembly.</title>
        <authorList>
            <person name="Kang H."/>
            <person name="Kim H."/>
            <person name="Joh K."/>
        </authorList>
    </citation>
    <scope>NUCLEOTIDE SEQUENCE [LARGE SCALE GENOMIC DNA]</scope>
    <source>
        <strain evidence="13 14">HME9302</strain>
    </source>
</reference>
<comment type="caution">
    <text evidence="13">The sequence shown here is derived from an EMBL/GenBank/DDBJ whole genome shotgun (WGS) entry which is preliminary data.</text>
</comment>
<dbReference type="SUPFAM" id="SSF90123">
    <property type="entry name" value="ABC transporter transmembrane region"/>
    <property type="match status" value="1"/>
</dbReference>
<dbReference type="Gene3D" id="3.90.70.10">
    <property type="entry name" value="Cysteine proteinases"/>
    <property type="match status" value="1"/>
</dbReference>
<dbReference type="PROSITE" id="PS50990">
    <property type="entry name" value="PEPTIDASE_C39"/>
    <property type="match status" value="1"/>
</dbReference>
<dbReference type="PANTHER" id="PTHR24221:SF606">
    <property type="entry name" value="COLICIN V SECRETION-PROCESSING ATP-BINDING PROTEIN"/>
    <property type="match status" value="1"/>
</dbReference>
<dbReference type="Pfam" id="PF00005">
    <property type="entry name" value="ABC_tran"/>
    <property type="match status" value="1"/>
</dbReference>
<dbReference type="InterPro" id="IPR003593">
    <property type="entry name" value="AAA+_ATPase"/>
</dbReference>
<protein>
    <submittedName>
        <fullName evidence="13">Colicin V secretion/processing ATP-binding protein CvaB</fullName>
    </submittedName>
</protein>
<evidence type="ECO:0000256" key="9">
    <source>
        <dbReference type="SAM" id="Phobius"/>
    </source>
</evidence>
<feature type="domain" description="ABC transporter" evidence="10">
    <location>
        <begin position="486"/>
        <end position="716"/>
    </location>
</feature>
<dbReference type="PROSITE" id="PS50929">
    <property type="entry name" value="ABC_TM1F"/>
    <property type="match status" value="1"/>
</dbReference>
<dbReference type="GO" id="GO:0140359">
    <property type="term" value="F:ABC-type transporter activity"/>
    <property type="evidence" value="ECO:0007669"/>
    <property type="project" value="InterPro"/>
</dbReference>
<evidence type="ECO:0000256" key="7">
    <source>
        <dbReference type="ARBA" id="ARBA00022989"/>
    </source>
</evidence>
<dbReference type="FunFam" id="3.40.50.300:FF:000299">
    <property type="entry name" value="ABC transporter ATP-binding protein/permease"/>
    <property type="match status" value="1"/>
</dbReference>
<evidence type="ECO:0000256" key="8">
    <source>
        <dbReference type="ARBA" id="ARBA00023136"/>
    </source>
</evidence>
<dbReference type="InterPro" id="IPR039421">
    <property type="entry name" value="Type_1_exporter"/>
</dbReference>
<keyword evidence="7 9" id="KW-1133">Transmembrane helix</keyword>
<feature type="domain" description="ABC transmembrane type-1" evidence="11">
    <location>
        <begin position="174"/>
        <end position="452"/>
    </location>
</feature>
<evidence type="ECO:0000313" key="13">
    <source>
        <dbReference type="EMBL" id="RDC58933.1"/>
    </source>
</evidence>
<dbReference type="Gene3D" id="3.40.50.300">
    <property type="entry name" value="P-loop containing nucleotide triphosphate hydrolases"/>
    <property type="match status" value="1"/>
</dbReference>
<proteinExistence type="predicted"/>
<dbReference type="InterPro" id="IPR003439">
    <property type="entry name" value="ABC_transporter-like_ATP-bd"/>
</dbReference>
<evidence type="ECO:0000256" key="1">
    <source>
        <dbReference type="ARBA" id="ARBA00004651"/>
    </source>
</evidence>
<evidence type="ECO:0000256" key="5">
    <source>
        <dbReference type="ARBA" id="ARBA00022741"/>
    </source>
</evidence>
<dbReference type="GO" id="GO:0005524">
    <property type="term" value="F:ATP binding"/>
    <property type="evidence" value="ECO:0007669"/>
    <property type="project" value="UniProtKB-KW"/>
</dbReference>
<keyword evidence="14" id="KW-1185">Reference proteome</keyword>
<dbReference type="InterPro" id="IPR011527">
    <property type="entry name" value="ABC1_TM_dom"/>
</dbReference>
<evidence type="ECO:0000256" key="3">
    <source>
        <dbReference type="ARBA" id="ARBA00022475"/>
    </source>
</evidence>
<dbReference type="Pfam" id="PF03412">
    <property type="entry name" value="Peptidase_C39"/>
    <property type="match status" value="1"/>
</dbReference>
<dbReference type="GO" id="GO:0006508">
    <property type="term" value="P:proteolysis"/>
    <property type="evidence" value="ECO:0007669"/>
    <property type="project" value="InterPro"/>
</dbReference>
<dbReference type="SUPFAM" id="SSF52540">
    <property type="entry name" value="P-loop containing nucleoside triphosphate hydrolases"/>
    <property type="match status" value="1"/>
</dbReference>
<evidence type="ECO:0000259" key="12">
    <source>
        <dbReference type="PROSITE" id="PS50990"/>
    </source>
</evidence>
<dbReference type="InterPro" id="IPR027417">
    <property type="entry name" value="P-loop_NTPase"/>
</dbReference>
<dbReference type="GO" id="GO:0034040">
    <property type="term" value="F:ATPase-coupled lipid transmembrane transporter activity"/>
    <property type="evidence" value="ECO:0007669"/>
    <property type="project" value="TreeGrafter"/>
</dbReference>
<dbReference type="InterPro" id="IPR036640">
    <property type="entry name" value="ABC1_TM_sf"/>
</dbReference>
<dbReference type="Proteomes" id="UP000253727">
    <property type="component" value="Unassembled WGS sequence"/>
</dbReference>
<evidence type="ECO:0000256" key="6">
    <source>
        <dbReference type="ARBA" id="ARBA00022840"/>
    </source>
</evidence>
<dbReference type="PROSITE" id="PS50893">
    <property type="entry name" value="ABC_TRANSPORTER_2"/>
    <property type="match status" value="1"/>
</dbReference>
<dbReference type="GO" id="GO:0008233">
    <property type="term" value="F:peptidase activity"/>
    <property type="evidence" value="ECO:0007669"/>
    <property type="project" value="InterPro"/>
</dbReference>
<dbReference type="PROSITE" id="PS00211">
    <property type="entry name" value="ABC_TRANSPORTER_1"/>
    <property type="match status" value="1"/>
</dbReference>
<evidence type="ECO:0000256" key="2">
    <source>
        <dbReference type="ARBA" id="ARBA00022448"/>
    </source>
</evidence>
<name>A0A369Q207_9SPHN</name>
<keyword evidence="8 9" id="KW-0472">Membrane</keyword>
<keyword evidence="3" id="KW-1003">Cell membrane</keyword>
<dbReference type="Pfam" id="PF00664">
    <property type="entry name" value="ABC_membrane"/>
    <property type="match status" value="1"/>
</dbReference>
<dbReference type="GO" id="GO:0016887">
    <property type="term" value="F:ATP hydrolysis activity"/>
    <property type="evidence" value="ECO:0007669"/>
    <property type="project" value="InterPro"/>
</dbReference>
<feature type="transmembrane region" description="Helical" evidence="9">
    <location>
        <begin position="303"/>
        <end position="323"/>
    </location>
</feature>
<sequence>MSSPLQLGFFSQGRVKLIRQTEVAECGIASLAMIANYHGFRIDLGSMRRRFAVSMRGAPLKALMAIGDRIGLSPRAVKLPLEELGNLHLPAVLHWDLNHYVVLEKVERGRALIHNPASNTKWLPLQEVSRHFSGVALELRPTADFDRQDNRERLRLSQLWGSMTGLKRALVQTLLLSIVLQAFVLASPYYMQLAIDRVLPSQDRDLLIVLALGFGLFMLINVAANLLRSFVLLWAGTSLGYGLASNIARRLFRLPIDWFEKRHVGDILSRFQSISPIQDLLLTGAIAALIDGIMAILTLTVMFFYSATLALIALAAFTIYLLVRIISFAFERDAIEETITTGAAEQTTLIETLRGMTALRLFNRETLRHAVWQGKLTDNVNADVRQARIGIWQQTANGLLFGIENIVTVFLAIGFVLEGGFSVGMVFAYMAYKTQFTQKSAGLVDQFIAFRMIGLHLERLSDIALSNEDVSFGLSAEAHTELRGKIELKDIRFRYAPNDPMVLDGVNLTVEPGEHVAITGPSGGGKSTLVKILLGLVEPDSGEMLVDGQTLDRFGYKSFHEQVGAVLQDDTLFAGSIADNIALFDEAPDMDRIAEAARAAAIEQEILAMPMQYESLVGDMGSALSGGQKQRVLLARALYRRPKLLIMDEGTAHLDAATEAVVNETVNSLGMTRIVIAHRAETIAAADRVLIAAGGRIFTPEEVERMQAEAMGETSPRG</sequence>
<dbReference type="InterPro" id="IPR017871">
    <property type="entry name" value="ABC_transporter-like_CS"/>
</dbReference>
<keyword evidence="6 13" id="KW-0067">ATP-binding</keyword>
<feature type="domain" description="Peptidase C39" evidence="12">
    <location>
        <begin position="20"/>
        <end position="139"/>
    </location>
</feature>
<organism evidence="13 14">
    <name type="scientific">Alteripontixanthobacter maritimus</name>
    <dbReference type="NCBI Taxonomy" id="2161824"/>
    <lineage>
        <taxon>Bacteria</taxon>
        <taxon>Pseudomonadati</taxon>
        <taxon>Pseudomonadota</taxon>
        <taxon>Alphaproteobacteria</taxon>
        <taxon>Sphingomonadales</taxon>
        <taxon>Erythrobacteraceae</taxon>
        <taxon>Alteripontixanthobacter</taxon>
    </lineage>
</organism>
<comment type="subcellular location">
    <subcellularLocation>
        <location evidence="1">Cell membrane</location>
        <topology evidence="1">Multi-pass membrane protein</topology>
    </subcellularLocation>
</comment>
<dbReference type="InterPro" id="IPR005074">
    <property type="entry name" value="Peptidase_C39"/>
</dbReference>